<accession>A0A3N4LS72</accession>
<name>A0A3N4LS72_9PEZI</name>
<gene>
    <name evidence="2" type="ORF">L211DRAFT_848726</name>
</gene>
<dbReference type="OrthoDB" id="5441387at2759"/>
<feature type="region of interest" description="Disordered" evidence="1">
    <location>
        <begin position="139"/>
        <end position="163"/>
    </location>
</feature>
<reference evidence="2 3" key="1">
    <citation type="journal article" date="2018" name="Nat. Ecol. Evol.">
        <title>Pezizomycetes genomes reveal the molecular basis of ectomycorrhizal truffle lifestyle.</title>
        <authorList>
            <person name="Murat C."/>
            <person name="Payen T."/>
            <person name="Noel B."/>
            <person name="Kuo A."/>
            <person name="Morin E."/>
            <person name="Chen J."/>
            <person name="Kohler A."/>
            <person name="Krizsan K."/>
            <person name="Balestrini R."/>
            <person name="Da Silva C."/>
            <person name="Montanini B."/>
            <person name="Hainaut M."/>
            <person name="Levati E."/>
            <person name="Barry K.W."/>
            <person name="Belfiori B."/>
            <person name="Cichocki N."/>
            <person name="Clum A."/>
            <person name="Dockter R.B."/>
            <person name="Fauchery L."/>
            <person name="Guy J."/>
            <person name="Iotti M."/>
            <person name="Le Tacon F."/>
            <person name="Lindquist E.A."/>
            <person name="Lipzen A."/>
            <person name="Malagnac F."/>
            <person name="Mello A."/>
            <person name="Molinier V."/>
            <person name="Miyauchi S."/>
            <person name="Poulain J."/>
            <person name="Riccioni C."/>
            <person name="Rubini A."/>
            <person name="Sitrit Y."/>
            <person name="Splivallo R."/>
            <person name="Traeger S."/>
            <person name="Wang M."/>
            <person name="Zifcakova L."/>
            <person name="Wipf D."/>
            <person name="Zambonelli A."/>
            <person name="Paolocci F."/>
            <person name="Nowrousian M."/>
            <person name="Ottonello S."/>
            <person name="Baldrian P."/>
            <person name="Spatafora J.W."/>
            <person name="Henrissat B."/>
            <person name="Nagy L.G."/>
            <person name="Aury J.M."/>
            <person name="Wincker P."/>
            <person name="Grigoriev I.V."/>
            <person name="Bonfante P."/>
            <person name="Martin F.M."/>
        </authorList>
    </citation>
    <scope>NUCLEOTIDE SEQUENCE [LARGE SCALE GENOMIC DNA]</scope>
    <source>
        <strain evidence="2 3">ATCC MYA-4762</strain>
    </source>
</reference>
<feature type="compositionally biased region" description="Polar residues" evidence="1">
    <location>
        <begin position="148"/>
        <end position="159"/>
    </location>
</feature>
<protein>
    <submittedName>
        <fullName evidence="2">Uncharacterized protein</fullName>
    </submittedName>
</protein>
<dbReference type="Proteomes" id="UP000267821">
    <property type="component" value="Unassembled WGS sequence"/>
</dbReference>
<keyword evidence="3" id="KW-1185">Reference proteome</keyword>
<evidence type="ECO:0000313" key="3">
    <source>
        <dbReference type="Proteomes" id="UP000267821"/>
    </source>
</evidence>
<dbReference type="AlphaFoldDB" id="A0A3N4LS72"/>
<evidence type="ECO:0000256" key="1">
    <source>
        <dbReference type="SAM" id="MobiDB-lite"/>
    </source>
</evidence>
<proteinExistence type="predicted"/>
<sequence length="278" mass="31303">MSTKNFILKIQSPTSATLSKDYILVMNTKFTTAQFICDLQELYPPATEAKVLVLMLQGTYRMMPRQFLSVDYEPAVQNGIYLPNLFGGGNGIKIVYEEAESIPIAEPAPVAPTSTRVVMENLTATNLVVETAIALPSNSKSLPLRKTPQPQDHQQNRRSNALRPTHENTPHIILFSFYPVDENSKLKKYSLGSISFNVPVSGGREECIQLLPQIKSGLRKWLDPSNIEIVLSKDFEVKPRGTHDFHIEWNEDSFNWLICGTPTGGWILFARAFVYEKE</sequence>
<dbReference type="EMBL" id="ML121541">
    <property type="protein sequence ID" value="RPB24399.1"/>
    <property type="molecule type" value="Genomic_DNA"/>
</dbReference>
<evidence type="ECO:0000313" key="2">
    <source>
        <dbReference type="EMBL" id="RPB24399.1"/>
    </source>
</evidence>
<organism evidence="2 3">
    <name type="scientific">Terfezia boudieri ATCC MYA-4762</name>
    <dbReference type="NCBI Taxonomy" id="1051890"/>
    <lineage>
        <taxon>Eukaryota</taxon>
        <taxon>Fungi</taxon>
        <taxon>Dikarya</taxon>
        <taxon>Ascomycota</taxon>
        <taxon>Pezizomycotina</taxon>
        <taxon>Pezizomycetes</taxon>
        <taxon>Pezizales</taxon>
        <taxon>Pezizaceae</taxon>
        <taxon>Terfezia</taxon>
    </lineage>
</organism>
<dbReference type="InParanoid" id="A0A3N4LS72"/>